<dbReference type="AlphaFoldDB" id="A0A820EU95"/>
<evidence type="ECO:0000256" key="2">
    <source>
        <dbReference type="ARBA" id="ARBA00022525"/>
    </source>
</evidence>
<dbReference type="GO" id="GO:0004252">
    <property type="term" value="F:serine-type endopeptidase activity"/>
    <property type="evidence" value="ECO:0007669"/>
    <property type="project" value="InterPro"/>
</dbReference>
<organism evidence="8 9">
    <name type="scientific">Rotaria magnacalcarata</name>
    <dbReference type="NCBI Taxonomy" id="392030"/>
    <lineage>
        <taxon>Eukaryota</taxon>
        <taxon>Metazoa</taxon>
        <taxon>Spiralia</taxon>
        <taxon>Gnathifera</taxon>
        <taxon>Rotifera</taxon>
        <taxon>Eurotatoria</taxon>
        <taxon>Bdelloidea</taxon>
        <taxon>Philodinida</taxon>
        <taxon>Philodinidae</taxon>
        <taxon>Rotaria</taxon>
    </lineage>
</organism>
<name>A0A820EU95_9BILA</name>
<gene>
    <name evidence="8" type="ORF">OVN521_LOCUS29184</name>
</gene>
<feature type="domain" description="Peptidase S1" evidence="7">
    <location>
        <begin position="201"/>
        <end position="438"/>
    </location>
</feature>
<dbReference type="Pfam" id="PF13330">
    <property type="entry name" value="Mucin2_WxxW"/>
    <property type="match status" value="1"/>
</dbReference>
<dbReference type="PROSITE" id="PS00135">
    <property type="entry name" value="TRYPSIN_SER"/>
    <property type="match status" value="1"/>
</dbReference>
<comment type="caution">
    <text evidence="8">The sequence shown here is derived from an EMBL/GenBank/DDBJ whole genome shotgun (WGS) entry which is preliminary data.</text>
</comment>
<evidence type="ECO:0000259" key="7">
    <source>
        <dbReference type="PROSITE" id="PS50240"/>
    </source>
</evidence>
<dbReference type="EMBL" id="CAJOBG010008884">
    <property type="protein sequence ID" value="CAF4254080.1"/>
    <property type="molecule type" value="Genomic_DNA"/>
</dbReference>
<dbReference type="InterPro" id="IPR025155">
    <property type="entry name" value="WxxW_domain"/>
</dbReference>
<accession>A0A820EU95</accession>
<dbReference type="PROSITE" id="PS00134">
    <property type="entry name" value="TRYPSIN_HIS"/>
    <property type="match status" value="1"/>
</dbReference>
<comment type="subcellular location">
    <subcellularLocation>
        <location evidence="1">Secreted</location>
    </subcellularLocation>
</comment>
<keyword evidence="4" id="KW-1015">Disulfide bond</keyword>
<evidence type="ECO:0000256" key="3">
    <source>
        <dbReference type="ARBA" id="ARBA00022729"/>
    </source>
</evidence>
<reference evidence="8" key="1">
    <citation type="submission" date="2021-02" db="EMBL/GenBank/DDBJ databases">
        <authorList>
            <person name="Nowell W R."/>
        </authorList>
    </citation>
    <scope>NUCLEOTIDE SEQUENCE</scope>
</reference>
<dbReference type="InterPro" id="IPR018114">
    <property type="entry name" value="TRYPSIN_HIS"/>
</dbReference>
<dbReference type="InterPro" id="IPR009003">
    <property type="entry name" value="Peptidase_S1_PA"/>
</dbReference>
<dbReference type="Gene3D" id="2.40.10.10">
    <property type="entry name" value="Trypsin-like serine proteases"/>
    <property type="match status" value="1"/>
</dbReference>
<evidence type="ECO:0000256" key="5">
    <source>
        <dbReference type="ARBA" id="ARBA00023180"/>
    </source>
</evidence>
<evidence type="ECO:0000313" key="8">
    <source>
        <dbReference type="EMBL" id="CAF4254080.1"/>
    </source>
</evidence>
<dbReference type="GO" id="GO:0006508">
    <property type="term" value="P:proteolysis"/>
    <property type="evidence" value="ECO:0007669"/>
    <property type="project" value="UniProtKB-KW"/>
</dbReference>
<dbReference type="Pfam" id="PF00089">
    <property type="entry name" value="Trypsin"/>
    <property type="match status" value="1"/>
</dbReference>
<dbReference type="PRINTS" id="PR00722">
    <property type="entry name" value="CHYMOTRYPSIN"/>
</dbReference>
<dbReference type="PROSITE" id="PS50240">
    <property type="entry name" value="TRYPSIN_DOM"/>
    <property type="match status" value="1"/>
</dbReference>
<evidence type="ECO:0000256" key="1">
    <source>
        <dbReference type="ARBA" id="ARBA00004613"/>
    </source>
</evidence>
<evidence type="ECO:0000256" key="6">
    <source>
        <dbReference type="RuleBase" id="RU363034"/>
    </source>
</evidence>
<dbReference type="InterPro" id="IPR033116">
    <property type="entry name" value="TRYPSIN_SER"/>
</dbReference>
<dbReference type="CDD" id="cd00190">
    <property type="entry name" value="Tryp_SPc"/>
    <property type="match status" value="1"/>
</dbReference>
<dbReference type="InterPro" id="IPR001314">
    <property type="entry name" value="Peptidase_S1A"/>
</dbReference>
<dbReference type="SMART" id="SM00020">
    <property type="entry name" value="Tryp_SPc"/>
    <property type="match status" value="1"/>
</dbReference>
<evidence type="ECO:0000256" key="4">
    <source>
        <dbReference type="ARBA" id="ARBA00023157"/>
    </source>
</evidence>
<dbReference type="Proteomes" id="UP000663866">
    <property type="component" value="Unassembled WGS sequence"/>
</dbReference>
<keyword evidence="3" id="KW-0732">Signal</keyword>
<protein>
    <recommendedName>
        <fullName evidence="7">Peptidase S1 domain-containing protein</fullName>
    </recommendedName>
</protein>
<dbReference type="GO" id="GO:0005576">
    <property type="term" value="C:extracellular region"/>
    <property type="evidence" value="ECO:0007669"/>
    <property type="project" value="UniProtKB-SubCell"/>
</dbReference>
<keyword evidence="9" id="KW-1185">Reference proteome</keyword>
<dbReference type="FunFam" id="2.40.10.10:FF:000068">
    <property type="entry name" value="transmembrane protease serine 2"/>
    <property type="match status" value="1"/>
</dbReference>
<dbReference type="InterPro" id="IPR001254">
    <property type="entry name" value="Trypsin_dom"/>
</dbReference>
<dbReference type="PANTHER" id="PTHR24252:SF7">
    <property type="entry name" value="HYALIN"/>
    <property type="match status" value="1"/>
</dbReference>
<dbReference type="PANTHER" id="PTHR24252">
    <property type="entry name" value="ACROSIN-RELATED"/>
    <property type="match status" value="1"/>
</dbReference>
<proteinExistence type="predicted"/>
<keyword evidence="6" id="KW-0378">Hydrolase</keyword>
<sequence length="438" mass="48510">AGIKDQLEISVDEIKPLLVAEQFSKNNHAPSSIPTQGASSKNEVLIAQIVQVRLGDHSLIQAIPSVSFFYPNNLTASTCVGDFSWTKWFNSFQPKNNKDIDQEFLAVIQEKNGHDICTKPRGIQAKTVSVLQVDVSYAVSWRTMNGMISACISRNPGIDFQVRFCCPNAEFITTTTTRPTPINNPTCGRAEIKPSLRSARIFGGSHAVPHSWPWQVLYEEEKPCETNRICVETCGGTLLDSYHVLTAAHCIRGKFPEHILITAGIHNRLLSENNTRQEKKVARIFLHPDWNSETLANDLAILRLSTPVKFNQYVQPACLPGPDPPSNSDVILIGWGAEQMGGSPYAELKQAQVKVIGECDRFWSLFDEENQICVAQTVSGDSACQGDSGGPLLQNYNDQWVVQGVASFVDDCKTNENFPPNIYVKVSAYLTWIKGIIN</sequence>
<dbReference type="SUPFAM" id="SSF50494">
    <property type="entry name" value="Trypsin-like serine proteases"/>
    <property type="match status" value="1"/>
</dbReference>
<dbReference type="InterPro" id="IPR043504">
    <property type="entry name" value="Peptidase_S1_PA_chymotrypsin"/>
</dbReference>
<keyword evidence="6" id="KW-0720">Serine protease</keyword>
<evidence type="ECO:0000313" key="9">
    <source>
        <dbReference type="Proteomes" id="UP000663866"/>
    </source>
</evidence>
<keyword evidence="6" id="KW-0645">Protease</keyword>
<keyword evidence="2" id="KW-0964">Secreted</keyword>
<feature type="non-terminal residue" evidence="8">
    <location>
        <position position="1"/>
    </location>
</feature>
<keyword evidence="5" id="KW-0325">Glycoprotein</keyword>